<organism evidence="1 2">
    <name type="scientific">Saccoglossus kowalevskii</name>
    <name type="common">Acorn worm</name>
    <dbReference type="NCBI Taxonomy" id="10224"/>
    <lineage>
        <taxon>Eukaryota</taxon>
        <taxon>Metazoa</taxon>
        <taxon>Hemichordata</taxon>
        <taxon>Enteropneusta</taxon>
        <taxon>Harrimaniidae</taxon>
        <taxon>Saccoglossus</taxon>
    </lineage>
</organism>
<keyword evidence="1" id="KW-1185">Reference proteome</keyword>
<reference evidence="2" key="1">
    <citation type="submission" date="2025-08" db="UniProtKB">
        <authorList>
            <consortium name="RefSeq"/>
        </authorList>
    </citation>
    <scope>IDENTIFICATION</scope>
    <source>
        <tissue evidence="2">Testes</tissue>
    </source>
</reference>
<evidence type="ECO:0000313" key="2">
    <source>
        <dbReference type="RefSeq" id="XP_006820938.1"/>
    </source>
</evidence>
<dbReference type="GeneID" id="102810396"/>
<sequence length="126" mass="14269">MMIVVLCPYSHKTVVMYCFSCILEQVFPETSGLTYHDPGDKVGTVMILEDGKFCEPPGGWNKSGRTYLVLKEKKKSTERVKELLKSIRKKKNKSKCTCQSKHNKVASVNKVENIQSSIARKKSARI</sequence>
<dbReference type="RefSeq" id="XP_006820938.1">
    <property type="nucleotide sequence ID" value="XM_006820875.1"/>
</dbReference>
<accession>A0ABM0MLP7</accession>
<gene>
    <name evidence="2" type="primary">LOC102810396</name>
</gene>
<name>A0ABM0MLP7_SACKO</name>
<dbReference type="Proteomes" id="UP000694865">
    <property type="component" value="Unplaced"/>
</dbReference>
<protein>
    <submittedName>
        <fullName evidence="2">Uncharacterized protein LOC102810396</fullName>
    </submittedName>
</protein>
<evidence type="ECO:0000313" key="1">
    <source>
        <dbReference type="Proteomes" id="UP000694865"/>
    </source>
</evidence>
<proteinExistence type="predicted"/>